<gene>
    <name evidence="8" type="ORF">G8O30_11335</name>
</gene>
<dbReference type="AlphaFoldDB" id="A0A7S8HGF3"/>
<dbReference type="GO" id="GO:0015109">
    <property type="term" value="F:chromate transmembrane transporter activity"/>
    <property type="evidence" value="ECO:0007669"/>
    <property type="project" value="InterPro"/>
</dbReference>
<sequence length="186" mass="20340">MVKNFSVKTQWNLAAAFFRVGILGFGGGPSSIPLVHQEVVDKYEWVTKDEFSDILALGNTLPGPIATKMAGYIGYRVGGWIGCLNALLVTSVPTVMAMILLFSTFQQYQHVPWVAGMAKGVVPIIAVMLGVLTWDFLQSSIAKLGKTMAFTLIAISAVVLFFIHPAILLVSLILFALRPRRERAKE</sequence>
<accession>A0A7S8HGF3</accession>
<evidence type="ECO:0000256" key="3">
    <source>
        <dbReference type="ARBA" id="ARBA00022475"/>
    </source>
</evidence>
<evidence type="ECO:0000256" key="6">
    <source>
        <dbReference type="ARBA" id="ARBA00023136"/>
    </source>
</evidence>
<dbReference type="Pfam" id="PF02417">
    <property type="entry name" value="Chromate_transp"/>
    <property type="match status" value="1"/>
</dbReference>
<feature type="transmembrane region" description="Helical" evidence="7">
    <location>
        <begin position="149"/>
        <end position="177"/>
    </location>
</feature>
<keyword evidence="9" id="KW-1185">Reference proteome</keyword>
<evidence type="ECO:0000313" key="8">
    <source>
        <dbReference type="EMBL" id="QPC47496.1"/>
    </source>
</evidence>
<keyword evidence="5 7" id="KW-1133">Transmembrane helix</keyword>
<feature type="transmembrane region" description="Helical" evidence="7">
    <location>
        <begin position="77"/>
        <end position="102"/>
    </location>
</feature>
<keyword evidence="3" id="KW-1003">Cell membrane</keyword>
<name>A0A7S8HGF3_9BACI</name>
<evidence type="ECO:0000256" key="4">
    <source>
        <dbReference type="ARBA" id="ARBA00022692"/>
    </source>
</evidence>
<dbReference type="RefSeq" id="WP_239672166.1">
    <property type="nucleotide sequence ID" value="NZ_CP049742.1"/>
</dbReference>
<evidence type="ECO:0000313" key="9">
    <source>
        <dbReference type="Proteomes" id="UP000593626"/>
    </source>
</evidence>
<proteinExistence type="inferred from homology"/>
<feature type="transmembrane region" description="Helical" evidence="7">
    <location>
        <begin position="114"/>
        <end position="137"/>
    </location>
</feature>
<comment type="similarity">
    <text evidence="2">Belongs to the chromate ion transporter (CHR) (TC 2.A.51) family.</text>
</comment>
<dbReference type="InterPro" id="IPR003370">
    <property type="entry name" value="Chromate_transpt"/>
</dbReference>
<evidence type="ECO:0000256" key="7">
    <source>
        <dbReference type="SAM" id="Phobius"/>
    </source>
</evidence>
<evidence type="ECO:0000256" key="1">
    <source>
        <dbReference type="ARBA" id="ARBA00004651"/>
    </source>
</evidence>
<dbReference type="Proteomes" id="UP000593626">
    <property type="component" value="Chromosome"/>
</dbReference>
<dbReference type="EMBL" id="CP049742">
    <property type="protein sequence ID" value="QPC47496.1"/>
    <property type="molecule type" value="Genomic_DNA"/>
</dbReference>
<keyword evidence="6 7" id="KW-0472">Membrane</keyword>
<dbReference type="InterPro" id="IPR052518">
    <property type="entry name" value="CHR_Transporter"/>
</dbReference>
<dbReference type="PANTHER" id="PTHR43663">
    <property type="entry name" value="CHROMATE TRANSPORT PROTEIN-RELATED"/>
    <property type="match status" value="1"/>
</dbReference>
<evidence type="ECO:0000256" key="2">
    <source>
        <dbReference type="ARBA" id="ARBA00005262"/>
    </source>
</evidence>
<reference evidence="8 9" key="1">
    <citation type="submission" date="2019-07" db="EMBL/GenBank/DDBJ databases">
        <title>Genome sequence of 2 isolates from Red Sea Mangroves.</title>
        <authorList>
            <person name="Sefrji F."/>
            <person name="Michoud G."/>
            <person name="Merlino G."/>
            <person name="Daffonchio D."/>
        </authorList>
    </citation>
    <scope>NUCLEOTIDE SEQUENCE [LARGE SCALE GENOMIC DNA]</scope>
    <source>
        <strain evidence="8 9">R1DC41</strain>
    </source>
</reference>
<dbReference type="PANTHER" id="PTHR43663:SF1">
    <property type="entry name" value="CHROMATE TRANSPORTER"/>
    <property type="match status" value="1"/>
</dbReference>
<dbReference type="GO" id="GO:0005886">
    <property type="term" value="C:plasma membrane"/>
    <property type="evidence" value="ECO:0007669"/>
    <property type="project" value="UniProtKB-SubCell"/>
</dbReference>
<keyword evidence="4 7" id="KW-0812">Transmembrane</keyword>
<protein>
    <submittedName>
        <fullName evidence="8">Chromate transporter</fullName>
    </submittedName>
</protein>
<comment type="subcellular location">
    <subcellularLocation>
        <location evidence="1">Cell membrane</location>
        <topology evidence="1">Multi-pass membrane protein</topology>
    </subcellularLocation>
</comment>
<evidence type="ECO:0000256" key="5">
    <source>
        <dbReference type="ARBA" id="ARBA00022989"/>
    </source>
</evidence>
<dbReference type="KEGG" id="mcui:G8O30_11335"/>
<organism evidence="8 9">
    <name type="scientific">Mangrovibacillus cuniculi</name>
    <dbReference type="NCBI Taxonomy" id="2593652"/>
    <lineage>
        <taxon>Bacteria</taxon>
        <taxon>Bacillati</taxon>
        <taxon>Bacillota</taxon>
        <taxon>Bacilli</taxon>
        <taxon>Bacillales</taxon>
        <taxon>Bacillaceae</taxon>
        <taxon>Mangrovibacillus</taxon>
    </lineage>
</organism>